<sequence>MVGRLVIATLIYLYSAVIGAGELYVQSKAISDLYGTVFLEKLDAKNVVFLERQAKPSEVQHAVHEYAAAHKFEHITVIGQRQNLEGTYFPVLTQFELPPILNGMPVYLLQGRSRLEQDRKAIFEPLKPEEFLVTNDYDLQKALVALRSKPQGFVVINVFSILDAWGDKRSYKKIEETVVAHRNQHVEVGVCYPGFRTALALGPTVDPLDVATVLASGKSSSVCANLDRLRRVDRLDLYSQSAGKFYRVKSRTEHD</sequence>
<organism evidence="1">
    <name type="scientific">Myoviridae sp. ctshb19</name>
    <dbReference type="NCBI Taxonomy" id="2825194"/>
    <lineage>
        <taxon>Viruses</taxon>
        <taxon>Duplodnaviria</taxon>
        <taxon>Heunggongvirae</taxon>
        <taxon>Uroviricota</taxon>
        <taxon>Caudoviricetes</taxon>
    </lineage>
</organism>
<dbReference type="EMBL" id="BK016086">
    <property type="protein sequence ID" value="DAF93764.1"/>
    <property type="molecule type" value="Genomic_DNA"/>
</dbReference>
<reference evidence="1" key="1">
    <citation type="journal article" date="2021" name="Proc. Natl. Acad. Sci. U.S.A.">
        <title>A Catalog of Tens of Thousands of Viruses from Human Metagenomes Reveals Hidden Associations with Chronic Diseases.</title>
        <authorList>
            <person name="Tisza M.J."/>
            <person name="Buck C.B."/>
        </authorList>
    </citation>
    <scope>NUCLEOTIDE SEQUENCE</scope>
    <source>
        <strain evidence="1">Ctshb19</strain>
    </source>
</reference>
<proteinExistence type="predicted"/>
<accession>A0A8S5UH53</accession>
<evidence type="ECO:0000313" key="1">
    <source>
        <dbReference type="EMBL" id="DAF93764.1"/>
    </source>
</evidence>
<name>A0A8S5UH53_9CAUD</name>
<protein>
    <submittedName>
        <fullName evidence="1">Uncharacterized protein</fullName>
    </submittedName>
</protein>